<protein>
    <submittedName>
        <fullName evidence="2">Phosphinothricin acetyltransferase</fullName>
    </submittedName>
</protein>
<proteinExistence type="predicted"/>
<dbReference type="AlphaFoldDB" id="A0A1C3Y720"/>
<organism evidence="2 3">
    <name type="scientific">Rhizobium aethiopicum</name>
    <dbReference type="NCBI Taxonomy" id="1138170"/>
    <lineage>
        <taxon>Bacteria</taxon>
        <taxon>Pseudomonadati</taxon>
        <taxon>Pseudomonadota</taxon>
        <taxon>Alphaproteobacteria</taxon>
        <taxon>Hyphomicrobiales</taxon>
        <taxon>Rhizobiaceae</taxon>
        <taxon>Rhizobium/Agrobacterium group</taxon>
        <taxon>Rhizobium</taxon>
    </lineage>
</organism>
<sequence>MSFLLRDASQTDIPAITEIYRDSVLNGVASYEIAPPSEAEMMQRFSAIVAQQYPYIAATDASGNFLGYAYASSFRTRPAYRWMVEDSIYLAREARGRGIGKALMTELIDRCTALGFRQMVAVIGGASPASIALHLNTGFVEVGLMKGTGYKHGRWLDTMLMQRSLGQGMTTDPDPSAYPGTLFSG</sequence>
<dbReference type="PANTHER" id="PTHR43072:SF8">
    <property type="entry name" value="ACYLTRANSFERASE FABY-RELATED"/>
    <property type="match status" value="1"/>
</dbReference>
<dbReference type="Proteomes" id="UP000198723">
    <property type="component" value="Unassembled WGS sequence"/>
</dbReference>
<dbReference type="EMBL" id="FMAJ01000010">
    <property type="protein sequence ID" value="SCB60280.1"/>
    <property type="molecule type" value="Genomic_DNA"/>
</dbReference>
<dbReference type="Gene3D" id="3.40.630.30">
    <property type="match status" value="1"/>
</dbReference>
<dbReference type="GO" id="GO:0016747">
    <property type="term" value="F:acyltransferase activity, transferring groups other than amino-acyl groups"/>
    <property type="evidence" value="ECO:0007669"/>
    <property type="project" value="InterPro"/>
</dbReference>
<dbReference type="InterPro" id="IPR000182">
    <property type="entry name" value="GNAT_dom"/>
</dbReference>
<dbReference type="STRING" id="1138170.GA0061105_11082"/>
<dbReference type="RefSeq" id="WP_092752610.1">
    <property type="nucleotide sequence ID" value="NZ_FMAJ01000010.1"/>
</dbReference>
<evidence type="ECO:0000313" key="2">
    <source>
        <dbReference type="EMBL" id="SCB60280.1"/>
    </source>
</evidence>
<dbReference type="InterPro" id="IPR016181">
    <property type="entry name" value="Acyl_CoA_acyltransferase"/>
</dbReference>
<dbReference type="PROSITE" id="PS51186">
    <property type="entry name" value="GNAT"/>
    <property type="match status" value="1"/>
</dbReference>
<dbReference type="PANTHER" id="PTHR43072">
    <property type="entry name" value="N-ACETYLTRANSFERASE"/>
    <property type="match status" value="1"/>
</dbReference>
<name>A0A1C3Y720_9HYPH</name>
<keyword evidence="2" id="KW-0808">Transferase</keyword>
<reference evidence="2 3" key="1">
    <citation type="submission" date="2016-08" db="EMBL/GenBank/DDBJ databases">
        <authorList>
            <person name="Seilhamer J.J."/>
        </authorList>
    </citation>
    <scope>NUCLEOTIDE SEQUENCE [LARGE SCALE GENOMIC DNA]</scope>
    <source>
        <strain evidence="2 3">HBR26</strain>
    </source>
</reference>
<evidence type="ECO:0000313" key="3">
    <source>
        <dbReference type="Proteomes" id="UP000198723"/>
    </source>
</evidence>
<feature type="domain" description="N-acetyltransferase" evidence="1">
    <location>
        <begin position="3"/>
        <end position="166"/>
    </location>
</feature>
<dbReference type="Pfam" id="PF13420">
    <property type="entry name" value="Acetyltransf_4"/>
    <property type="match status" value="1"/>
</dbReference>
<dbReference type="SUPFAM" id="SSF55729">
    <property type="entry name" value="Acyl-CoA N-acyltransferases (Nat)"/>
    <property type="match status" value="1"/>
</dbReference>
<gene>
    <name evidence="2" type="ORF">GA0061105_11082</name>
</gene>
<accession>A0A1C3Y720</accession>
<evidence type="ECO:0000259" key="1">
    <source>
        <dbReference type="PROSITE" id="PS51186"/>
    </source>
</evidence>
<dbReference type="CDD" id="cd04301">
    <property type="entry name" value="NAT_SF"/>
    <property type="match status" value="1"/>
</dbReference>